<protein>
    <recommendedName>
        <fullName evidence="6">DUF3892 domain-containing protein</fullName>
    </recommendedName>
</protein>
<dbReference type="KEGG" id="cpae:CPAST_c32850"/>
<dbReference type="Proteomes" id="UP000028042">
    <property type="component" value="Unassembled WGS sequence"/>
</dbReference>
<dbReference type="Pfam" id="PF13031">
    <property type="entry name" value="DUF3892"/>
    <property type="match status" value="1"/>
</dbReference>
<dbReference type="Proteomes" id="UP000030905">
    <property type="component" value="Chromosome"/>
</dbReference>
<reference evidence="2 5" key="1">
    <citation type="journal article" date="2015" name="Genome Announc.">
        <title>Complete Genome Sequence of the Nitrogen-Fixing and Solvent-Producing Clostridium pasteurianum DSM 525.</title>
        <authorList>
            <person name="Poehlein A."/>
            <person name="Grosse-Honebrink A."/>
            <person name="Zhang Y."/>
            <person name="Minton N.P."/>
            <person name="Daniel R."/>
        </authorList>
    </citation>
    <scope>NUCLEOTIDE SEQUENCE [LARGE SCALE GENOMIC DNA]</scope>
    <source>
        <strain evidence="2">DSM 525</strain>
        <strain evidence="5">DSM 525 / ATCC 6013</strain>
    </source>
</reference>
<feature type="region of interest" description="Disordered" evidence="1">
    <location>
        <begin position="54"/>
        <end position="76"/>
    </location>
</feature>
<sequence>MSDKSKITKVKKNKDGDITDIMLEDGNIHSIEEAIVMTKNGSIEGVNVGKAKNGREFLRSNPNGDENDNLDSKPTF</sequence>
<dbReference type="PATRIC" id="fig|1262449.3.peg.3174"/>
<evidence type="ECO:0008006" key="6">
    <source>
        <dbReference type="Google" id="ProtNLM"/>
    </source>
</evidence>
<evidence type="ECO:0000313" key="4">
    <source>
        <dbReference type="Proteomes" id="UP000028042"/>
    </source>
</evidence>
<keyword evidence="5" id="KW-1185">Reference proteome</keyword>
<gene>
    <name evidence="2" type="ORF">CLPA_c32850</name>
    <name evidence="3" type="ORF">CP6013_03895</name>
</gene>
<evidence type="ECO:0000313" key="2">
    <source>
        <dbReference type="EMBL" id="AJA53339.1"/>
    </source>
</evidence>
<accession>A0A0H3J5R7</accession>
<dbReference type="AlphaFoldDB" id="A0A0H3J5R7"/>
<dbReference type="KEGG" id="cpat:CLPA_c32850"/>
<dbReference type="GeneID" id="93075389"/>
<dbReference type="EMBL" id="JPGY02000001">
    <property type="protein sequence ID" value="KRU14636.1"/>
    <property type="molecule type" value="Genomic_DNA"/>
</dbReference>
<dbReference type="EMBL" id="CP009268">
    <property type="protein sequence ID" value="AJA53339.1"/>
    <property type="molecule type" value="Genomic_DNA"/>
</dbReference>
<evidence type="ECO:0000313" key="3">
    <source>
        <dbReference type="EMBL" id="KRU14636.1"/>
    </source>
</evidence>
<evidence type="ECO:0000313" key="5">
    <source>
        <dbReference type="Proteomes" id="UP000030905"/>
    </source>
</evidence>
<dbReference type="eggNOG" id="ENOG503301W">
    <property type="taxonomic scope" value="Bacteria"/>
</dbReference>
<dbReference type="RefSeq" id="WP_003446841.1">
    <property type="nucleotide sequence ID" value="NZ_ANZB01000012.1"/>
</dbReference>
<proteinExistence type="predicted"/>
<name>A0A0H3J5R7_CLOPA</name>
<organism evidence="2 5">
    <name type="scientific">Clostridium pasteurianum DSM 525 = ATCC 6013</name>
    <dbReference type="NCBI Taxonomy" id="1262449"/>
    <lineage>
        <taxon>Bacteria</taxon>
        <taxon>Bacillati</taxon>
        <taxon>Bacillota</taxon>
        <taxon>Clostridia</taxon>
        <taxon>Eubacteriales</taxon>
        <taxon>Clostridiaceae</taxon>
        <taxon>Clostridium</taxon>
    </lineage>
</organism>
<evidence type="ECO:0000256" key="1">
    <source>
        <dbReference type="SAM" id="MobiDB-lite"/>
    </source>
</evidence>
<reference evidence="3 4" key="3">
    <citation type="journal article" name="Genome Announc.">
        <title>Improved Draft Genome Sequence of Clostridium pasteurianum Strain ATCC 6013 (DSM 525) Using a Hybrid Next-Generation Sequencing Approach.</title>
        <authorList>
            <person name="Pyne M.E."/>
            <person name="Utturkar S."/>
            <person name="Brown S.D."/>
            <person name="Moo-Young M."/>
            <person name="Chung D.A."/>
            <person name="Chou C.P."/>
        </authorList>
    </citation>
    <scope>NUCLEOTIDE SEQUENCE [LARGE SCALE GENOMIC DNA]</scope>
    <source>
        <strain evidence="3 4">ATCC 6013</strain>
    </source>
</reference>
<dbReference type="InterPro" id="IPR024997">
    <property type="entry name" value="DUF3892"/>
</dbReference>
<reference evidence="3" key="2">
    <citation type="submission" date="2015-10" db="EMBL/GenBank/DDBJ databases">
        <title>Improved Draft Genome Sequence of Clostridium pasteurianum Strain ATCC 6013 (DSM 525) Using a Hybrid Next-Generation Sequencing Approach.</title>
        <authorList>
            <person name="Pyne M.E."/>
            <person name="Utturkar S.M."/>
            <person name="Brown S.D."/>
            <person name="Moo-Young M."/>
            <person name="Chung D.A."/>
            <person name="Chou P.C."/>
        </authorList>
    </citation>
    <scope>NUCLEOTIDE SEQUENCE</scope>
    <source>
        <strain evidence="3">ATCC 6013</strain>
    </source>
</reference>